<name>A0A6J5P9V2_9CAUD</name>
<organism evidence="1">
    <name type="scientific">uncultured Caudovirales phage</name>
    <dbReference type="NCBI Taxonomy" id="2100421"/>
    <lineage>
        <taxon>Viruses</taxon>
        <taxon>Duplodnaviria</taxon>
        <taxon>Heunggongvirae</taxon>
        <taxon>Uroviricota</taxon>
        <taxon>Caudoviricetes</taxon>
        <taxon>Peduoviridae</taxon>
        <taxon>Maltschvirus</taxon>
        <taxon>Maltschvirus maltsch</taxon>
    </lineage>
</organism>
<sequence length="158" mass="18622">MVMSLPELRFRRFIDPLMAEEWFMTWHEDREISPGVPDLHYVMKIDNSVNLSAVHPDRVPTYRVGWIELKAKEVNITKTQRITVEPSQHQYIRRWHPHMPIHFMVRVIDDVFVIPGKYHKELASAICLADISILSDLHFKDRDIATALPPFLRRITAI</sequence>
<gene>
    <name evidence="1" type="ORF">UFOVP580_5</name>
</gene>
<protein>
    <submittedName>
        <fullName evidence="1">Uncharacterized protein</fullName>
    </submittedName>
</protein>
<reference evidence="1" key="1">
    <citation type="submission" date="2020-04" db="EMBL/GenBank/DDBJ databases">
        <authorList>
            <person name="Chiriac C."/>
            <person name="Salcher M."/>
            <person name="Ghai R."/>
            <person name="Kavagutti S V."/>
        </authorList>
    </citation>
    <scope>NUCLEOTIDE SEQUENCE</scope>
</reference>
<accession>A0A6J5P9V2</accession>
<dbReference type="EMBL" id="LR796832">
    <property type="protein sequence ID" value="CAB4168660.1"/>
    <property type="molecule type" value="Genomic_DNA"/>
</dbReference>
<evidence type="ECO:0000313" key="1">
    <source>
        <dbReference type="EMBL" id="CAB4168660.1"/>
    </source>
</evidence>
<proteinExistence type="predicted"/>